<dbReference type="EMBL" id="OIVN01003065">
    <property type="protein sequence ID" value="SPD08542.1"/>
    <property type="molecule type" value="Genomic_DNA"/>
</dbReference>
<dbReference type="GO" id="GO:0006355">
    <property type="term" value="P:regulation of DNA-templated transcription"/>
    <property type="evidence" value="ECO:0007669"/>
    <property type="project" value="InterPro"/>
</dbReference>
<dbReference type="GO" id="GO:0005634">
    <property type="term" value="C:nucleus"/>
    <property type="evidence" value="ECO:0007669"/>
    <property type="project" value="UniProtKB-SubCell"/>
</dbReference>
<sequence length="476" mass="53608">MTTSINGTESMLVGFRFHPTDEELVSHYLRLKMEGKDSQVYVIPEVNVCKCEPWDLPGLSVIKSDDPEWFFFSPKDFKYSNSTRSNRATESGYWKVTGKDRMIKAKGTNNVIGIKKSVVFYLGRVSKGVKTDWVIHEYHPAVTLPHQRAFVLCRLKKKTVENINVTTGNEGEESSHIASDFENQVPEVYNQTEANLESVPQLLHQPQDYEVSSSRLPVFNQLGTSFLDSTVTNGYNEMQFQSDADEQEEDPAYDRYVGTSSLSLFNEHVAPKQYRQVSMVKSGTVSSSNHGQYIEERNYAIRDDLGLDAFSVGPAAFKSINCIHRVEASSESSPESPLKIRTFKPQHHQRSHRIVGQTAIPRKFQLKCNSSLKVLSQDKAKEASRHTITVDLPKEKSLTESDKERKTGQGSNAKKRLKSTGDGSAGSDQKGYLIFQETSLLGHKSSSPSVYFVNMLIGMFLFVVVIREVVLYGNWC</sequence>
<evidence type="ECO:0000256" key="6">
    <source>
        <dbReference type="ARBA" id="ARBA00023125"/>
    </source>
</evidence>
<keyword evidence="4 12" id="KW-1133">Transmembrane helix</keyword>
<dbReference type="GO" id="GO:0000976">
    <property type="term" value="F:transcription cis-regulatory region binding"/>
    <property type="evidence" value="ECO:0007669"/>
    <property type="project" value="UniProtKB-ARBA"/>
</dbReference>
<dbReference type="AlphaFoldDB" id="A0A2N9H8V1"/>
<feature type="compositionally biased region" description="Basic and acidic residues" evidence="11">
    <location>
        <begin position="392"/>
        <end position="407"/>
    </location>
</feature>
<keyword evidence="9" id="KW-0804">Transcription</keyword>
<evidence type="ECO:0000313" key="14">
    <source>
        <dbReference type="EMBL" id="SPD08542.1"/>
    </source>
</evidence>
<dbReference type="Gene3D" id="2.170.150.80">
    <property type="entry name" value="NAC domain"/>
    <property type="match status" value="1"/>
</dbReference>
<feature type="region of interest" description="Disordered" evidence="11">
    <location>
        <begin position="385"/>
        <end position="426"/>
    </location>
</feature>
<evidence type="ECO:0000256" key="10">
    <source>
        <dbReference type="ARBA" id="ARBA00023242"/>
    </source>
</evidence>
<evidence type="ECO:0000256" key="5">
    <source>
        <dbReference type="ARBA" id="ARBA00023015"/>
    </source>
</evidence>
<reference evidence="14" key="1">
    <citation type="submission" date="2018-02" db="EMBL/GenBank/DDBJ databases">
        <authorList>
            <person name="Cohen D.B."/>
            <person name="Kent A.D."/>
        </authorList>
    </citation>
    <scope>NUCLEOTIDE SEQUENCE</scope>
</reference>
<keyword evidence="8" id="KW-0010">Activator</keyword>
<feature type="transmembrane region" description="Helical" evidence="12">
    <location>
        <begin position="450"/>
        <end position="470"/>
    </location>
</feature>
<name>A0A2N9H8V1_FAGSY</name>
<evidence type="ECO:0000256" key="11">
    <source>
        <dbReference type="SAM" id="MobiDB-lite"/>
    </source>
</evidence>
<evidence type="ECO:0000256" key="7">
    <source>
        <dbReference type="ARBA" id="ARBA00023136"/>
    </source>
</evidence>
<keyword evidence="3 12" id="KW-0812">Transmembrane</keyword>
<evidence type="ECO:0000256" key="2">
    <source>
        <dbReference type="ARBA" id="ARBA00004167"/>
    </source>
</evidence>
<dbReference type="Pfam" id="PF02365">
    <property type="entry name" value="NAM"/>
    <property type="match status" value="1"/>
</dbReference>
<evidence type="ECO:0000256" key="12">
    <source>
        <dbReference type="SAM" id="Phobius"/>
    </source>
</evidence>
<dbReference type="PROSITE" id="PS51005">
    <property type="entry name" value="NAC"/>
    <property type="match status" value="1"/>
</dbReference>
<comment type="subcellular location">
    <subcellularLocation>
        <location evidence="2">Membrane</location>
        <topology evidence="2">Single-pass membrane protein</topology>
    </subcellularLocation>
    <subcellularLocation>
        <location evidence="1">Nucleus</location>
    </subcellularLocation>
</comment>
<dbReference type="PANTHER" id="PTHR31744">
    <property type="entry name" value="PROTEIN CUP-SHAPED COTYLEDON 2-RELATED"/>
    <property type="match status" value="1"/>
</dbReference>
<evidence type="ECO:0000256" key="1">
    <source>
        <dbReference type="ARBA" id="ARBA00004123"/>
    </source>
</evidence>
<dbReference type="InterPro" id="IPR003441">
    <property type="entry name" value="NAC-dom"/>
</dbReference>
<keyword evidence="6" id="KW-0238">DNA-binding</keyword>
<accession>A0A2N9H8V1</accession>
<evidence type="ECO:0000256" key="8">
    <source>
        <dbReference type="ARBA" id="ARBA00023159"/>
    </source>
</evidence>
<evidence type="ECO:0000256" key="3">
    <source>
        <dbReference type="ARBA" id="ARBA00022692"/>
    </source>
</evidence>
<feature type="domain" description="NAC" evidence="13">
    <location>
        <begin position="11"/>
        <end position="158"/>
    </location>
</feature>
<evidence type="ECO:0000256" key="9">
    <source>
        <dbReference type="ARBA" id="ARBA00023163"/>
    </source>
</evidence>
<protein>
    <recommendedName>
        <fullName evidence="13">NAC domain-containing protein</fullName>
    </recommendedName>
</protein>
<organism evidence="14">
    <name type="scientific">Fagus sylvatica</name>
    <name type="common">Beechnut</name>
    <dbReference type="NCBI Taxonomy" id="28930"/>
    <lineage>
        <taxon>Eukaryota</taxon>
        <taxon>Viridiplantae</taxon>
        <taxon>Streptophyta</taxon>
        <taxon>Embryophyta</taxon>
        <taxon>Tracheophyta</taxon>
        <taxon>Spermatophyta</taxon>
        <taxon>Magnoliopsida</taxon>
        <taxon>eudicotyledons</taxon>
        <taxon>Gunneridae</taxon>
        <taxon>Pentapetalae</taxon>
        <taxon>rosids</taxon>
        <taxon>fabids</taxon>
        <taxon>Fagales</taxon>
        <taxon>Fagaceae</taxon>
        <taxon>Fagus</taxon>
    </lineage>
</organism>
<dbReference type="PANTHER" id="PTHR31744:SF216">
    <property type="entry name" value="NAC TRANSCRIPTION FACTOR"/>
    <property type="match status" value="1"/>
</dbReference>
<keyword evidence="7 12" id="KW-0472">Membrane</keyword>
<evidence type="ECO:0000256" key="4">
    <source>
        <dbReference type="ARBA" id="ARBA00022989"/>
    </source>
</evidence>
<evidence type="ECO:0000259" key="13">
    <source>
        <dbReference type="PROSITE" id="PS51005"/>
    </source>
</evidence>
<dbReference type="InterPro" id="IPR036093">
    <property type="entry name" value="NAC_dom_sf"/>
</dbReference>
<keyword evidence="10" id="KW-0539">Nucleus</keyword>
<dbReference type="SUPFAM" id="SSF101941">
    <property type="entry name" value="NAC domain"/>
    <property type="match status" value="1"/>
</dbReference>
<proteinExistence type="predicted"/>
<keyword evidence="5" id="KW-0805">Transcription regulation</keyword>
<gene>
    <name evidence="14" type="ORF">FSB_LOCUS36424</name>
</gene>
<dbReference type="GO" id="GO:0016020">
    <property type="term" value="C:membrane"/>
    <property type="evidence" value="ECO:0007669"/>
    <property type="project" value="UniProtKB-SubCell"/>
</dbReference>